<comment type="caution">
    <text evidence="2">The sequence shown here is derived from an EMBL/GenBank/DDBJ whole genome shotgun (WGS) entry which is preliminary data.</text>
</comment>
<evidence type="ECO:0000256" key="1">
    <source>
        <dbReference type="SAM" id="Phobius"/>
    </source>
</evidence>
<dbReference type="RefSeq" id="WP_058581256.1">
    <property type="nucleotide sequence ID" value="NZ_LOPU01000018.1"/>
</dbReference>
<sequence>MHVAFLTLGVAFLGIGTYMGIGGDVGSTPVWVALGSVFLTLGIVLDTDRSARREQDRLRPE</sequence>
<dbReference type="Proteomes" id="UP000054387">
    <property type="component" value="Unassembled WGS sequence"/>
</dbReference>
<proteinExistence type="predicted"/>
<dbReference type="AlphaFoldDB" id="A0A0W1R914"/>
<gene>
    <name evidence="2" type="ORF">AUR64_09760</name>
</gene>
<organism evidence="2 3">
    <name type="scientific">Haloprofundus marisrubri</name>
    <dbReference type="NCBI Taxonomy" id="1514971"/>
    <lineage>
        <taxon>Archaea</taxon>
        <taxon>Methanobacteriati</taxon>
        <taxon>Methanobacteriota</taxon>
        <taxon>Stenosarchaea group</taxon>
        <taxon>Halobacteria</taxon>
        <taxon>Halobacteriales</taxon>
        <taxon>Haloferacaceae</taxon>
        <taxon>Haloprofundus</taxon>
    </lineage>
</organism>
<keyword evidence="1" id="KW-0812">Transmembrane</keyword>
<dbReference type="EMBL" id="LOPU01000018">
    <property type="protein sequence ID" value="KTG09901.1"/>
    <property type="molecule type" value="Genomic_DNA"/>
</dbReference>
<protein>
    <submittedName>
        <fullName evidence="2">Uncharacterized protein</fullName>
    </submittedName>
</protein>
<keyword evidence="1" id="KW-0472">Membrane</keyword>
<evidence type="ECO:0000313" key="3">
    <source>
        <dbReference type="Proteomes" id="UP000054387"/>
    </source>
</evidence>
<keyword evidence="3" id="KW-1185">Reference proteome</keyword>
<reference evidence="2 3" key="1">
    <citation type="submission" date="2015-12" db="EMBL/GenBank/DDBJ databases">
        <title>Haloprofundus marisrubri gen. nov., sp. nov., an extremely halophilic archaeon isolated from the Discovery deep brine-seawater interface in the Red Sea.</title>
        <authorList>
            <person name="Zhang G."/>
            <person name="Stingl U."/>
            <person name="Rashid M."/>
        </authorList>
    </citation>
    <scope>NUCLEOTIDE SEQUENCE [LARGE SCALE GENOMIC DNA]</scope>
    <source>
        <strain evidence="2 3">SB9</strain>
    </source>
</reference>
<feature type="transmembrane region" description="Helical" evidence="1">
    <location>
        <begin position="29"/>
        <end position="47"/>
    </location>
</feature>
<accession>A0A0W1R914</accession>
<evidence type="ECO:0000313" key="2">
    <source>
        <dbReference type="EMBL" id="KTG09901.1"/>
    </source>
</evidence>
<keyword evidence="1" id="KW-1133">Transmembrane helix</keyword>
<name>A0A0W1R914_9EURY</name>